<dbReference type="InterPro" id="IPR000792">
    <property type="entry name" value="Tscrpt_reg_LuxR_C"/>
</dbReference>
<dbReference type="InterPro" id="IPR029058">
    <property type="entry name" value="AB_hydrolase_fold"/>
</dbReference>
<dbReference type="Pfam" id="PF00196">
    <property type="entry name" value="GerE"/>
    <property type="match status" value="1"/>
</dbReference>
<keyword evidence="3" id="KW-1185">Reference proteome</keyword>
<evidence type="ECO:0000259" key="1">
    <source>
        <dbReference type="PROSITE" id="PS50043"/>
    </source>
</evidence>
<name>A0ABX2EEG1_9BURK</name>
<dbReference type="Gene3D" id="1.10.10.10">
    <property type="entry name" value="Winged helix-like DNA-binding domain superfamily/Winged helix DNA-binding domain"/>
    <property type="match status" value="1"/>
</dbReference>
<dbReference type="SMART" id="SM00421">
    <property type="entry name" value="HTH_LUXR"/>
    <property type="match status" value="1"/>
</dbReference>
<dbReference type="Gene3D" id="3.40.50.1820">
    <property type="entry name" value="alpha/beta hydrolase"/>
    <property type="match status" value="1"/>
</dbReference>
<organism evidence="2 3">
    <name type="scientific">Pseudaquabacterium terrae</name>
    <dbReference type="NCBI Taxonomy" id="2732868"/>
    <lineage>
        <taxon>Bacteria</taxon>
        <taxon>Pseudomonadati</taxon>
        <taxon>Pseudomonadota</taxon>
        <taxon>Betaproteobacteria</taxon>
        <taxon>Burkholderiales</taxon>
        <taxon>Sphaerotilaceae</taxon>
        <taxon>Pseudaquabacterium</taxon>
    </lineage>
</organism>
<protein>
    <submittedName>
        <fullName evidence="2">Alpha/beta fold hydrolase</fullName>
    </submittedName>
</protein>
<dbReference type="SUPFAM" id="SSF53474">
    <property type="entry name" value="alpha/beta-Hydrolases"/>
    <property type="match status" value="1"/>
</dbReference>
<dbReference type="PANTHER" id="PTHR43433">
    <property type="entry name" value="HYDROLASE, ALPHA/BETA FOLD FAMILY PROTEIN"/>
    <property type="match status" value="1"/>
</dbReference>
<dbReference type="Proteomes" id="UP000737171">
    <property type="component" value="Unassembled WGS sequence"/>
</dbReference>
<dbReference type="PROSITE" id="PS50043">
    <property type="entry name" value="HTH_LUXR_2"/>
    <property type="match status" value="1"/>
</dbReference>
<dbReference type="PRINTS" id="PR00038">
    <property type="entry name" value="HTHLUXR"/>
</dbReference>
<dbReference type="CDD" id="cd06170">
    <property type="entry name" value="LuxR_C_like"/>
    <property type="match status" value="1"/>
</dbReference>
<dbReference type="InterPro" id="IPR000073">
    <property type="entry name" value="AB_hydrolase_1"/>
</dbReference>
<dbReference type="InterPro" id="IPR036388">
    <property type="entry name" value="WH-like_DNA-bd_sf"/>
</dbReference>
<dbReference type="GO" id="GO:0016787">
    <property type="term" value="F:hydrolase activity"/>
    <property type="evidence" value="ECO:0007669"/>
    <property type="project" value="UniProtKB-KW"/>
</dbReference>
<dbReference type="SUPFAM" id="SSF46894">
    <property type="entry name" value="C-terminal effector domain of the bipartite response regulators"/>
    <property type="match status" value="1"/>
</dbReference>
<dbReference type="PRINTS" id="PR00111">
    <property type="entry name" value="ABHYDROLASE"/>
</dbReference>
<evidence type="ECO:0000313" key="2">
    <source>
        <dbReference type="EMBL" id="NRF67005.1"/>
    </source>
</evidence>
<gene>
    <name evidence="2" type="ORF">HLB44_08430</name>
</gene>
<proteinExistence type="predicted"/>
<evidence type="ECO:0000313" key="3">
    <source>
        <dbReference type="Proteomes" id="UP000737171"/>
    </source>
</evidence>
<dbReference type="RefSeq" id="WP_173122092.1">
    <property type="nucleotide sequence ID" value="NZ_JABRWJ010000002.1"/>
</dbReference>
<dbReference type="InterPro" id="IPR050471">
    <property type="entry name" value="AB_hydrolase"/>
</dbReference>
<dbReference type="Pfam" id="PF00561">
    <property type="entry name" value="Abhydrolase_1"/>
    <property type="match status" value="1"/>
</dbReference>
<dbReference type="PANTHER" id="PTHR43433:SF5">
    <property type="entry name" value="AB HYDROLASE-1 DOMAIN-CONTAINING PROTEIN"/>
    <property type="match status" value="1"/>
</dbReference>
<dbReference type="InterPro" id="IPR016032">
    <property type="entry name" value="Sig_transdc_resp-reg_C-effctor"/>
</dbReference>
<comment type="caution">
    <text evidence="2">The sequence shown here is derived from an EMBL/GenBank/DDBJ whole genome shotgun (WGS) entry which is preliminary data.</text>
</comment>
<reference evidence="2 3" key="1">
    <citation type="submission" date="2020-05" db="EMBL/GenBank/DDBJ databases">
        <title>Aquincola sp. isolate from soil.</title>
        <authorList>
            <person name="Han J."/>
            <person name="Kim D.-U."/>
        </authorList>
    </citation>
    <scope>NUCLEOTIDE SEQUENCE [LARGE SCALE GENOMIC DNA]</scope>
    <source>
        <strain evidence="2 3">S2</strain>
    </source>
</reference>
<feature type="domain" description="HTH luxR-type" evidence="1">
    <location>
        <begin position="285"/>
        <end position="350"/>
    </location>
</feature>
<sequence length="356" mass="39179">MEPRQDLRFCQTPDRVTLACAITGSGPRLVRAGTWVSHVECEAREPDTWSTIEALSHHHTLLRYDPRGCGLSTRDVPPFGFETLVADLETVMDAMAPEPAALLGISCGAPLAIAYAARHPERVSSLVLVNGYARAYFSAPTTPPHLLEEAKLMLATIRQGWAQEKSPFRQIFLAQLMGSDAADPVARHLISERMRLSMTPDVAERHMRINYAIDVKAECALVQCPTLVFHARDDQMVTADQSRKLVAWIPGARFVALDSDSHVLPTRREAGRVFVAETLAFLGGARPDKPRLSRRQKQILGLVAQGMTDKQVARELGLSPRTVEMHVALALRALGCANRAEAVLRADREGLLDDVV</sequence>
<accession>A0ABX2EEG1</accession>
<keyword evidence="2" id="KW-0378">Hydrolase</keyword>
<dbReference type="EMBL" id="JABRWJ010000002">
    <property type="protein sequence ID" value="NRF67005.1"/>
    <property type="molecule type" value="Genomic_DNA"/>
</dbReference>